<keyword evidence="7 14" id="KW-0863">Zinc-finger</keyword>
<evidence type="ECO:0000256" key="12">
    <source>
        <dbReference type="ARBA" id="ARBA00023242"/>
    </source>
</evidence>
<feature type="domain" description="C2H2-type" evidence="16">
    <location>
        <begin position="641"/>
        <end position="668"/>
    </location>
</feature>
<keyword evidence="9" id="KW-0805">Transcription regulation</keyword>
<keyword evidence="8" id="KW-0862">Zinc</keyword>
<dbReference type="GO" id="GO:0008270">
    <property type="term" value="F:zinc ion binding"/>
    <property type="evidence" value="ECO:0007669"/>
    <property type="project" value="UniProtKB-KW"/>
</dbReference>
<dbReference type="SUPFAM" id="SSF57667">
    <property type="entry name" value="beta-beta-alpha zinc fingers"/>
    <property type="match status" value="2"/>
</dbReference>
<dbReference type="InterPro" id="IPR050688">
    <property type="entry name" value="Zinc_finger/UBP_domain"/>
</dbReference>
<keyword evidence="10" id="KW-0238">DNA-binding</keyword>
<evidence type="ECO:0000259" key="16">
    <source>
        <dbReference type="PROSITE" id="PS50157"/>
    </source>
</evidence>
<keyword evidence="18" id="KW-1185">Reference proteome</keyword>
<dbReference type="PROSITE" id="PS00028">
    <property type="entry name" value="ZINC_FINGER_C2H2_1"/>
    <property type="match status" value="3"/>
</dbReference>
<evidence type="ECO:0000256" key="3">
    <source>
        <dbReference type="ARBA" id="ARBA00006991"/>
    </source>
</evidence>
<feature type="domain" description="C2H2-type" evidence="16">
    <location>
        <begin position="697"/>
        <end position="721"/>
    </location>
</feature>
<dbReference type="GO" id="GO:0003677">
    <property type="term" value="F:DNA binding"/>
    <property type="evidence" value="ECO:0007669"/>
    <property type="project" value="UniProtKB-KW"/>
</dbReference>
<dbReference type="InterPro" id="IPR013087">
    <property type="entry name" value="Znf_C2H2_type"/>
</dbReference>
<reference evidence="17 18" key="1">
    <citation type="submission" date="2019-09" db="EMBL/GenBank/DDBJ databases">
        <title>Bird 10,000 Genomes (B10K) Project - Family phase.</title>
        <authorList>
            <person name="Zhang G."/>
        </authorList>
    </citation>
    <scope>NUCLEOTIDE SEQUENCE [LARGE SCALE GENOMIC DNA]</scope>
    <source>
        <strain evidence="17">B10K-DU-029-53</strain>
    </source>
</reference>
<feature type="region of interest" description="Disordered" evidence="15">
    <location>
        <begin position="523"/>
        <end position="555"/>
    </location>
</feature>
<dbReference type="InterPro" id="IPR036236">
    <property type="entry name" value="Znf_C2H2_sf"/>
</dbReference>
<evidence type="ECO:0000256" key="8">
    <source>
        <dbReference type="ARBA" id="ARBA00022833"/>
    </source>
</evidence>
<organism evidence="17 18">
    <name type="scientific">Climacteris rufus</name>
    <name type="common">rufous treecreeper</name>
    <dbReference type="NCBI Taxonomy" id="47695"/>
    <lineage>
        <taxon>Eukaryota</taxon>
        <taxon>Metazoa</taxon>
        <taxon>Chordata</taxon>
        <taxon>Craniata</taxon>
        <taxon>Vertebrata</taxon>
        <taxon>Euteleostomi</taxon>
        <taxon>Archelosauria</taxon>
        <taxon>Archosauria</taxon>
        <taxon>Dinosauria</taxon>
        <taxon>Saurischia</taxon>
        <taxon>Theropoda</taxon>
        <taxon>Coelurosauria</taxon>
        <taxon>Aves</taxon>
        <taxon>Neognathae</taxon>
        <taxon>Neoaves</taxon>
        <taxon>Telluraves</taxon>
        <taxon>Australaves</taxon>
        <taxon>Passeriformes</taxon>
        <taxon>Climacteridae</taxon>
        <taxon>Climacteris</taxon>
    </lineage>
</organism>
<feature type="domain" description="C2H2-type" evidence="16">
    <location>
        <begin position="782"/>
        <end position="809"/>
    </location>
</feature>
<comment type="subcellular location">
    <subcellularLocation>
        <location evidence="2">Nucleus</location>
    </subcellularLocation>
</comment>
<dbReference type="AlphaFoldDB" id="A0A7K6QBQ9"/>
<evidence type="ECO:0000256" key="15">
    <source>
        <dbReference type="SAM" id="MobiDB-lite"/>
    </source>
</evidence>
<comment type="function">
    <text evidence="1">May be involved in transcriptional regulation.</text>
</comment>
<dbReference type="Proteomes" id="UP000580879">
    <property type="component" value="Unassembled WGS sequence"/>
</dbReference>
<feature type="domain" description="C2H2-type" evidence="16">
    <location>
        <begin position="906"/>
        <end position="933"/>
    </location>
</feature>
<comment type="similarity">
    <text evidence="3">Belongs to the krueppel C2H2-type zinc-finger protein family.</text>
</comment>
<dbReference type="Gene3D" id="3.30.160.60">
    <property type="entry name" value="Classic Zinc Finger"/>
    <property type="match status" value="3"/>
</dbReference>
<keyword evidence="6" id="KW-0677">Repeat</keyword>
<evidence type="ECO:0000256" key="1">
    <source>
        <dbReference type="ARBA" id="ARBA00003767"/>
    </source>
</evidence>
<feature type="region of interest" description="Disordered" evidence="15">
    <location>
        <begin position="207"/>
        <end position="230"/>
    </location>
</feature>
<evidence type="ECO:0000256" key="9">
    <source>
        <dbReference type="ARBA" id="ARBA00023015"/>
    </source>
</evidence>
<dbReference type="PANTHER" id="PTHR24403">
    <property type="entry name" value="ZINC FINGER PROTEIN"/>
    <property type="match status" value="1"/>
</dbReference>
<feature type="non-terminal residue" evidence="17">
    <location>
        <position position="948"/>
    </location>
</feature>
<sequence>MEEGSSVAVLMPNIGEQEAVLISETVIGPTLQSSEDQTKCKTDPLIHVIQKLSKIVESEKSQRCLLIGKKRSHPDGSAPSLDADDLCEIPAKAIELSVIATKKTEELQADYFVTECLPQSKKKVTCYQCGLCKFLSPSLLTLQEHIKQHGQKNEVILMCSECHFASKSQEELESHFQNHHENGGKNSTQPKVQQCVNVTNSFLQGPVEGSVKSGTDQTGNLECKDAAQPAPVPEGGRRKWYTYEQYGMYRCLICRYTCGQQRMLKTHAWKHAGELDCSYPIFEEENETTSLTETVVTHTPHAVDTVVLSLENSELDIHSEPSLQLQICNSEQLSCKSPIGTNAKEEEILNESVVHSPTTEVVEETVSDTEPDNLITDSLLSSAQKIINCSPNKKGHVNVIVERLPGAEENVLQKPFLMDTDIETEKKFVSEESPITCEEPDEVYRSDAIQEVIIEWNNTEKKDNEVSANKTVTADENVPPARRRTNSESLRLHSLAAEALVTMPIRAAELTRSSLRALTGEDAVDTGAGQGGADGPRVAHSKVASSLKDPSEEFGGLNQSERAIVEIKKDRPELSEAPIKMGISMSLLTVIEKLKERTDQNASDDDILKELQDNAQCHGGGEAGAAGSGLVEFLPSAERPYRCRLCHYSSGNKGYIKQHLRVHRQRQPYQCPICEHIAADSRGLESHMINHCKTRTYQCKRCHESFHYKSQLRNHEREQHSLPDLFSTATSNKLIVSNEVDDREGSKSPVQKLFRCDVCDYTSTTYVGVRNHRRIHSSDKPYRCSLCGYVCSHPPSLKSHMWKHASDQNYNYEQVNKAINDAISQSSRFQGQLIDKTLLESTDESTVPVLGSSDNLVSFTESINQTTNEVSGSDENEKPNLMNTSCSLEKNSTLPHLGTEYCVLLFCCCICGFESTNKENLLDHMKEHEGEIINIILNKDHSTTQNTN</sequence>
<dbReference type="EMBL" id="VZRZ01001148">
    <property type="protein sequence ID" value="NWW71092.1"/>
    <property type="molecule type" value="Genomic_DNA"/>
</dbReference>
<keyword evidence="5" id="KW-0479">Metal-binding</keyword>
<evidence type="ECO:0000256" key="14">
    <source>
        <dbReference type="PROSITE-ProRule" id="PRU00042"/>
    </source>
</evidence>
<accession>A0A7K6QBQ9</accession>
<dbReference type="FunFam" id="3.30.160.60:FF:000884">
    <property type="entry name" value="Zinc finger protein 507"/>
    <property type="match status" value="1"/>
</dbReference>
<feature type="non-terminal residue" evidence="17">
    <location>
        <position position="1"/>
    </location>
</feature>
<evidence type="ECO:0000313" key="18">
    <source>
        <dbReference type="Proteomes" id="UP000580879"/>
    </source>
</evidence>
<dbReference type="FunFam" id="3.30.160.60:FF:000964">
    <property type="entry name" value="zinc finger protein 507"/>
    <property type="match status" value="1"/>
</dbReference>
<proteinExistence type="inferred from homology"/>
<evidence type="ECO:0000256" key="2">
    <source>
        <dbReference type="ARBA" id="ARBA00004123"/>
    </source>
</evidence>
<keyword evidence="12" id="KW-0539">Nucleus</keyword>
<dbReference type="OrthoDB" id="10066771at2759"/>
<evidence type="ECO:0000256" key="6">
    <source>
        <dbReference type="ARBA" id="ARBA00022737"/>
    </source>
</evidence>
<protein>
    <recommendedName>
        <fullName evidence="13">Zinc finger protein 507</fullName>
    </recommendedName>
</protein>
<gene>
    <name evidence="17" type="primary">Znf507</name>
    <name evidence="17" type="ORF">CLIRUF_R11382</name>
</gene>
<dbReference type="GO" id="GO:0005634">
    <property type="term" value="C:nucleus"/>
    <property type="evidence" value="ECO:0007669"/>
    <property type="project" value="UniProtKB-SubCell"/>
</dbReference>
<keyword evidence="11" id="KW-0804">Transcription</keyword>
<feature type="domain" description="C2H2-type" evidence="16">
    <location>
        <begin position="754"/>
        <end position="781"/>
    </location>
</feature>
<evidence type="ECO:0000313" key="17">
    <source>
        <dbReference type="EMBL" id="NWW71092.1"/>
    </source>
</evidence>
<dbReference type="FunFam" id="3.30.160.60:FF:000719">
    <property type="entry name" value="Zinc finger protein 507"/>
    <property type="match status" value="1"/>
</dbReference>
<name>A0A7K6QBQ9_9PASS</name>
<evidence type="ECO:0000256" key="11">
    <source>
        <dbReference type="ARBA" id="ARBA00023163"/>
    </source>
</evidence>
<dbReference type="PROSITE" id="PS50157">
    <property type="entry name" value="ZINC_FINGER_C2H2_2"/>
    <property type="match status" value="5"/>
</dbReference>
<evidence type="ECO:0000256" key="7">
    <source>
        <dbReference type="ARBA" id="ARBA00022771"/>
    </source>
</evidence>
<evidence type="ECO:0000256" key="4">
    <source>
        <dbReference type="ARBA" id="ARBA00022553"/>
    </source>
</evidence>
<dbReference type="SMART" id="SM00355">
    <property type="entry name" value="ZnF_C2H2"/>
    <property type="match status" value="9"/>
</dbReference>
<keyword evidence="4" id="KW-0597">Phosphoprotein</keyword>
<dbReference type="PANTHER" id="PTHR24403:SF74">
    <property type="entry name" value="ZINC FINGER PROTEIN 507"/>
    <property type="match status" value="1"/>
</dbReference>
<evidence type="ECO:0000256" key="10">
    <source>
        <dbReference type="ARBA" id="ARBA00023125"/>
    </source>
</evidence>
<comment type="caution">
    <text evidence="17">The sequence shown here is derived from an EMBL/GenBank/DDBJ whole genome shotgun (WGS) entry which is preliminary data.</text>
</comment>
<evidence type="ECO:0000256" key="13">
    <source>
        <dbReference type="ARBA" id="ARBA00068660"/>
    </source>
</evidence>
<evidence type="ECO:0000256" key="5">
    <source>
        <dbReference type="ARBA" id="ARBA00022723"/>
    </source>
</evidence>
<dbReference type="GO" id="GO:0045944">
    <property type="term" value="P:positive regulation of transcription by RNA polymerase II"/>
    <property type="evidence" value="ECO:0007669"/>
    <property type="project" value="TreeGrafter"/>
</dbReference>